<dbReference type="Proteomes" id="UP000027866">
    <property type="component" value="Unassembled WGS sequence"/>
</dbReference>
<comment type="caution">
    <text evidence="2">The sequence shown here is derived from an EMBL/GenBank/DDBJ whole genome shotgun (WGS) entry which is preliminary data.</text>
</comment>
<feature type="transmembrane region" description="Helical" evidence="1">
    <location>
        <begin position="35"/>
        <end position="53"/>
    </location>
</feature>
<evidence type="ECO:0000313" key="3">
    <source>
        <dbReference type="Proteomes" id="UP000027866"/>
    </source>
</evidence>
<keyword evidence="3" id="KW-1185">Reference proteome</keyword>
<dbReference type="EMBL" id="JMIX01000013">
    <property type="protein sequence ID" value="KEO90034.1"/>
    <property type="molecule type" value="Genomic_DNA"/>
</dbReference>
<feature type="transmembrane region" description="Helical" evidence="1">
    <location>
        <begin position="7"/>
        <end position="29"/>
    </location>
</feature>
<keyword evidence="1" id="KW-1133">Transmembrane helix</keyword>
<protein>
    <submittedName>
        <fullName evidence="2">Uncharacterized protein</fullName>
    </submittedName>
</protein>
<organism evidence="2 3">
    <name type="scientific">Erythrobacter litoralis</name>
    <dbReference type="NCBI Taxonomy" id="39960"/>
    <lineage>
        <taxon>Bacteria</taxon>
        <taxon>Pseudomonadati</taxon>
        <taxon>Pseudomonadota</taxon>
        <taxon>Alphaproteobacteria</taxon>
        <taxon>Sphingomonadales</taxon>
        <taxon>Erythrobacteraceae</taxon>
        <taxon>Erythrobacter/Porphyrobacter group</taxon>
        <taxon>Erythrobacter</taxon>
    </lineage>
</organism>
<feature type="transmembrane region" description="Helical" evidence="1">
    <location>
        <begin position="65"/>
        <end position="86"/>
    </location>
</feature>
<dbReference type="PATRIC" id="fig|39960.10.peg.654"/>
<dbReference type="RefSeq" id="WP_034906361.1">
    <property type="nucleotide sequence ID" value="NZ_CP017057.1"/>
</dbReference>
<reference evidence="2 3" key="1">
    <citation type="submission" date="2014-04" db="EMBL/GenBank/DDBJ databases">
        <title>A comprehensive comparison of genomes of Erythrobacter spp. Strains.</title>
        <authorList>
            <person name="Zheng Q."/>
        </authorList>
    </citation>
    <scope>NUCLEOTIDE SEQUENCE [LARGE SCALE GENOMIC DNA]</scope>
    <source>
        <strain evidence="2 3">DSM 8509</strain>
    </source>
</reference>
<accession>A0A074M9E4</accession>
<feature type="transmembrane region" description="Helical" evidence="1">
    <location>
        <begin position="204"/>
        <end position="226"/>
    </location>
</feature>
<gene>
    <name evidence="2" type="ORF">EH32_03330</name>
</gene>
<sequence length="275" mass="30186">MLPFPRAHYWVLTLLIATFAAFWPSYFMVFTDASFAHHLHGITATLWMVLIITQSYTIHNGHFRAHGVAGLLSLPLIPLFTAGGLLATQVTVVEVTPFREMFGLNLAFADLVASVFVPFSFFMALRHRRTPDLHARYLLATIFPLIGPVLSRLLASYVPGFRIRAAEELYKFGHAADASFLLTVLVLGWLVMRDARAGKPVLPFTLGLIAVLGMFAYKLVGFTAWWQPTAEALASVPAWLVFVAGLALGSAASSFGWRHPAPNEDLGFTPGVQTA</sequence>
<evidence type="ECO:0000256" key="1">
    <source>
        <dbReference type="SAM" id="Phobius"/>
    </source>
</evidence>
<name>A0A074M9E4_9SPHN</name>
<feature type="transmembrane region" description="Helical" evidence="1">
    <location>
        <begin position="238"/>
        <end position="257"/>
    </location>
</feature>
<proteinExistence type="predicted"/>
<evidence type="ECO:0000313" key="2">
    <source>
        <dbReference type="EMBL" id="KEO90034.1"/>
    </source>
</evidence>
<feature type="transmembrane region" description="Helical" evidence="1">
    <location>
        <begin position="175"/>
        <end position="192"/>
    </location>
</feature>
<feature type="transmembrane region" description="Helical" evidence="1">
    <location>
        <begin position="137"/>
        <end position="155"/>
    </location>
</feature>
<dbReference type="AlphaFoldDB" id="A0A074M9E4"/>
<feature type="transmembrane region" description="Helical" evidence="1">
    <location>
        <begin position="106"/>
        <end position="125"/>
    </location>
</feature>
<dbReference type="KEGG" id="elq:Ga0102493_111572"/>
<dbReference type="OrthoDB" id="648493at2"/>
<keyword evidence="1" id="KW-0472">Membrane</keyword>
<keyword evidence="1" id="KW-0812">Transmembrane</keyword>